<gene>
    <name evidence="2" type="ORF">P7K49_000991</name>
</gene>
<feature type="compositionally biased region" description="Basic residues" evidence="1">
    <location>
        <begin position="272"/>
        <end position="282"/>
    </location>
</feature>
<dbReference type="Proteomes" id="UP001266305">
    <property type="component" value="Unassembled WGS sequence"/>
</dbReference>
<feature type="compositionally biased region" description="Polar residues" evidence="1">
    <location>
        <begin position="1"/>
        <end position="10"/>
    </location>
</feature>
<evidence type="ECO:0000313" key="2">
    <source>
        <dbReference type="EMBL" id="KAK2119605.1"/>
    </source>
</evidence>
<organism evidence="2 3">
    <name type="scientific">Saguinus oedipus</name>
    <name type="common">Cotton-top tamarin</name>
    <name type="synonym">Oedipomidas oedipus</name>
    <dbReference type="NCBI Taxonomy" id="9490"/>
    <lineage>
        <taxon>Eukaryota</taxon>
        <taxon>Metazoa</taxon>
        <taxon>Chordata</taxon>
        <taxon>Craniata</taxon>
        <taxon>Vertebrata</taxon>
        <taxon>Euteleostomi</taxon>
        <taxon>Mammalia</taxon>
        <taxon>Eutheria</taxon>
        <taxon>Euarchontoglires</taxon>
        <taxon>Primates</taxon>
        <taxon>Haplorrhini</taxon>
        <taxon>Platyrrhini</taxon>
        <taxon>Cebidae</taxon>
        <taxon>Callitrichinae</taxon>
        <taxon>Saguinus</taxon>
    </lineage>
</organism>
<proteinExistence type="predicted"/>
<evidence type="ECO:0000313" key="3">
    <source>
        <dbReference type="Proteomes" id="UP001266305"/>
    </source>
</evidence>
<sequence length="292" mass="31921">MSPAGQTQTRPPLPASQYRDRKQPGNWTGKSECRQQKRRTSPHPDPTGNGGPRNGDYVLQGGAERRPPLPHPPRGPEVSSPASSPHRPRQSHQGSRDRSIPPLQLRPWAERPKVRRGPHKESGGAAFSPPPTFFPPRTHPKGTCLANPRSLYDHNAGLRIHAQGNGGGGGGDTGQRSQSEKRPTTTPAPRTPPSKRKTGLRPSPPQVVPLTWLLSTRGRRHSAAPPQPVGARQKTSAGSPPPPSRVLPAVAPDWLLELQRWREGQAIGPRPRQSRQRRRRQPRPPPAPPFGL</sequence>
<accession>A0ABQ9WDP4</accession>
<name>A0ABQ9WDP4_SAGOE</name>
<comment type="caution">
    <text evidence="2">The sequence shown here is derived from an EMBL/GenBank/DDBJ whole genome shotgun (WGS) entry which is preliminary data.</text>
</comment>
<feature type="compositionally biased region" description="Gly residues" evidence="1">
    <location>
        <begin position="164"/>
        <end position="173"/>
    </location>
</feature>
<evidence type="ECO:0000256" key="1">
    <source>
        <dbReference type="SAM" id="MobiDB-lite"/>
    </source>
</evidence>
<protein>
    <submittedName>
        <fullName evidence="2">Uncharacterized protein</fullName>
    </submittedName>
</protein>
<dbReference type="EMBL" id="JASSZA010000001">
    <property type="protein sequence ID" value="KAK2119605.1"/>
    <property type="molecule type" value="Genomic_DNA"/>
</dbReference>
<keyword evidence="3" id="KW-1185">Reference proteome</keyword>
<reference evidence="2 3" key="1">
    <citation type="submission" date="2023-05" db="EMBL/GenBank/DDBJ databases">
        <title>B98-5 Cell Line De Novo Hybrid Assembly: An Optical Mapping Approach.</title>
        <authorList>
            <person name="Kananen K."/>
            <person name="Auerbach J.A."/>
            <person name="Kautto E."/>
            <person name="Blachly J.S."/>
        </authorList>
    </citation>
    <scope>NUCLEOTIDE SEQUENCE [LARGE SCALE GENOMIC DNA]</scope>
    <source>
        <strain evidence="2">B95-8</strain>
        <tissue evidence="2">Cell line</tissue>
    </source>
</reference>
<feature type="compositionally biased region" description="Pro residues" evidence="1">
    <location>
        <begin position="283"/>
        <end position="292"/>
    </location>
</feature>
<feature type="region of interest" description="Disordered" evidence="1">
    <location>
        <begin position="1"/>
        <end position="292"/>
    </location>
</feature>